<dbReference type="PANTHER" id="PTHR11777">
    <property type="entry name" value="ALANYL-TRNA SYNTHETASE"/>
    <property type="match status" value="1"/>
</dbReference>
<keyword evidence="4 13" id="KW-0479">Metal-binding</keyword>
<keyword evidence="7 13" id="KW-0067">ATP-binding</keyword>
<dbReference type="InterPro" id="IPR012947">
    <property type="entry name" value="tRNA_SAD"/>
</dbReference>
<evidence type="ECO:0000256" key="1">
    <source>
        <dbReference type="ARBA" id="ARBA00008226"/>
    </source>
</evidence>
<dbReference type="Proteomes" id="UP000571183">
    <property type="component" value="Unassembled WGS sequence"/>
</dbReference>
<evidence type="ECO:0000256" key="3">
    <source>
        <dbReference type="ARBA" id="ARBA00022598"/>
    </source>
</evidence>
<feature type="binding site" evidence="13">
    <location>
        <position position="570"/>
    </location>
    <ligand>
        <name>Zn(2+)</name>
        <dbReference type="ChEBI" id="CHEBI:29105"/>
    </ligand>
</feature>
<comment type="similarity">
    <text evidence="1 13">Belongs to the class-II aminoacyl-tRNA synthetase family.</text>
</comment>
<dbReference type="Gene3D" id="2.40.30.130">
    <property type="match status" value="1"/>
</dbReference>
<dbReference type="Pfam" id="PF07973">
    <property type="entry name" value="tRNA_SAD"/>
    <property type="match status" value="1"/>
</dbReference>
<dbReference type="InterPro" id="IPR018162">
    <property type="entry name" value="Ala-tRNA-ligase_IIc_anticod-bd"/>
</dbReference>
<dbReference type="SUPFAM" id="SSF55186">
    <property type="entry name" value="ThrRS/AlaRS common domain"/>
    <property type="match status" value="1"/>
</dbReference>
<dbReference type="InterPro" id="IPR018163">
    <property type="entry name" value="Thr/Ala-tRNA-synth_IIc_edit"/>
</dbReference>
<dbReference type="InterPro" id="IPR045864">
    <property type="entry name" value="aa-tRNA-synth_II/BPL/LPL"/>
</dbReference>
<comment type="function">
    <text evidence="11 13">Catalyzes the attachment of alanine to tRNA(Ala) in a two-step reaction: alanine is first activated by ATP to form Ala-AMP and then transferred to the acceptor end of tRNA(Ala). Also edits incorrectly charged Ser-tRNA(Ala) and Gly-tRNA(Ala) via its editing domain.</text>
</comment>
<sequence>MQTAEIKKRWLDFFEKNGHTVVPSAPLVNNDPGVMFTIAGMVPFIPYFSGVVPAPFKRATSVQKCIRTLDIEEVGKTPRHGTFFQMCGNFSFGDYFKRGAIELAWQFLTTSEAAGGLGFSPEDLWVTVYKEDDEAYAIWQEVSGLPLEKIQRLDKDTNYWSTGQPGPAGPCSEIFFDRGPEYGVDGGPATDDDRYVEIWNLVFMQYEIANVVSKLEFDIVGDLPQQNIDTGAGLERIAFIKQGVNNMYEIDQVRPVLDTAARLAQVTYGADETTDVRLRVIADHVRSGLMLISDGVVPGKDGRGYILRRLLRRVILAMRLLGVTKPVFPELFAASRDAMQDAYPEVAEKFDFISRTSNAEEQTFLRTLSSGMQILDEAIHTATTKHTPLAGDAVFMLHDTHGFPIELTEEIAAEAGLKVDRAVFKELLEEQRNRAKADAKAKKGQAADLSVYQQLRALGETKFLGYDQLETESKVLGILVAGQPAAAAQEGEIAEVVLAETTLWAESGGQDADQGQLVGANFVADVLDVQKAVPGLIVHKVKVRQGAIAEGDAARTVVDAEYRFAAEQAHSATHIVHAALREVLGPQAQQAGSYNKAGYMRFDFTHPEALSAGAKQEIEEISNLAIRKSYQVGVDEMSLDRAKELGATMLFSEKYGDVVRVVEIGADFSRELCGGTHVDNSAQVGIINLTNESSIGSANRRVEALVGMDAFKQFAAERALVQELTSGLKVPRGELAGKINDLVHSLKAAEKKISQLESAQLAQRIPALVAAAETVGRVQLVAAEFQDTGADELRALALQLREAFGATPGVAVLCGVKDGKPMVVAATTAAARDAGANAGALVRVAAGALGGGGGGKPDIAQGGGQDPTAIGAALEQVREALQG</sequence>
<name>A0A840DFT5_9MICO</name>
<keyword evidence="5 13" id="KW-0547">Nucleotide-binding</keyword>
<evidence type="ECO:0000256" key="4">
    <source>
        <dbReference type="ARBA" id="ARBA00022723"/>
    </source>
</evidence>
<dbReference type="SUPFAM" id="SSF55681">
    <property type="entry name" value="Class II aaRS and biotin synthetases"/>
    <property type="match status" value="1"/>
</dbReference>
<comment type="domain">
    <text evidence="13">Consists of three domains; the N-terminal catalytic domain, the editing domain and the C-terminal C-Ala domain. The editing domain removes incorrectly charged amino acids, while the C-Ala domain, along with tRNA(Ala), serves as a bridge to cooperatively bring together the editing and aminoacylation centers thus stimulating deacylation of misacylated tRNAs.</text>
</comment>
<dbReference type="GO" id="GO:0002161">
    <property type="term" value="F:aminoacyl-tRNA deacylase activity"/>
    <property type="evidence" value="ECO:0007669"/>
    <property type="project" value="TreeGrafter"/>
</dbReference>
<dbReference type="FunFam" id="3.30.54.20:FF:000001">
    <property type="entry name" value="Alanine--tRNA ligase"/>
    <property type="match status" value="1"/>
</dbReference>
<dbReference type="GO" id="GO:0000049">
    <property type="term" value="F:tRNA binding"/>
    <property type="evidence" value="ECO:0007669"/>
    <property type="project" value="UniProtKB-KW"/>
</dbReference>
<dbReference type="SUPFAM" id="SSF101353">
    <property type="entry name" value="Putative anticodon-binding domain of alanyl-tRNA synthetase (AlaRS)"/>
    <property type="match status" value="1"/>
</dbReference>
<feature type="binding site" evidence="13">
    <location>
        <position position="677"/>
    </location>
    <ligand>
        <name>Zn(2+)</name>
        <dbReference type="ChEBI" id="CHEBI:29105"/>
    </ligand>
</feature>
<accession>A0A840DFT5</accession>
<dbReference type="GO" id="GO:0008270">
    <property type="term" value="F:zinc ion binding"/>
    <property type="evidence" value="ECO:0007669"/>
    <property type="project" value="UniProtKB-UniRule"/>
</dbReference>
<dbReference type="InterPro" id="IPR023033">
    <property type="entry name" value="Ala_tRNA_ligase_euk/bac"/>
</dbReference>
<keyword evidence="13" id="KW-0963">Cytoplasm</keyword>
<evidence type="ECO:0000256" key="9">
    <source>
        <dbReference type="ARBA" id="ARBA00022917"/>
    </source>
</evidence>
<keyword evidence="9 13" id="KW-0648">Protein biosynthesis</keyword>
<gene>
    <name evidence="13" type="primary">alaS</name>
    <name evidence="15" type="ORF">F5897_000878</name>
</gene>
<evidence type="ECO:0000256" key="11">
    <source>
        <dbReference type="ARBA" id="ARBA00024779"/>
    </source>
</evidence>
<dbReference type="PROSITE" id="PS50860">
    <property type="entry name" value="AA_TRNA_LIGASE_II_ALA"/>
    <property type="match status" value="1"/>
</dbReference>
<dbReference type="SUPFAM" id="SSF50447">
    <property type="entry name" value="Translation proteins"/>
    <property type="match status" value="1"/>
</dbReference>
<evidence type="ECO:0000256" key="5">
    <source>
        <dbReference type="ARBA" id="ARBA00022741"/>
    </source>
</evidence>
<evidence type="ECO:0000256" key="7">
    <source>
        <dbReference type="ARBA" id="ARBA00022840"/>
    </source>
</evidence>
<dbReference type="Pfam" id="PF01411">
    <property type="entry name" value="tRNA-synt_2c"/>
    <property type="match status" value="1"/>
</dbReference>
<dbReference type="InterPro" id="IPR002318">
    <property type="entry name" value="Ala-tRNA-lgiase_IIc"/>
</dbReference>
<dbReference type="InterPro" id="IPR050058">
    <property type="entry name" value="Ala-tRNA_ligase"/>
</dbReference>
<dbReference type="GO" id="GO:0004813">
    <property type="term" value="F:alanine-tRNA ligase activity"/>
    <property type="evidence" value="ECO:0007669"/>
    <property type="project" value="UniProtKB-UniRule"/>
</dbReference>
<dbReference type="Pfam" id="PF02272">
    <property type="entry name" value="DHHA1"/>
    <property type="match status" value="1"/>
</dbReference>
<dbReference type="InterPro" id="IPR009000">
    <property type="entry name" value="Transl_B-barrel_sf"/>
</dbReference>
<dbReference type="GO" id="GO:0005829">
    <property type="term" value="C:cytosol"/>
    <property type="evidence" value="ECO:0007669"/>
    <property type="project" value="TreeGrafter"/>
</dbReference>
<reference evidence="15" key="1">
    <citation type="submission" date="2020-08" db="EMBL/GenBank/DDBJ databases">
        <title>Sequencing the genomes of 1000 actinobacteria strains.</title>
        <authorList>
            <person name="Klenk H.-P."/>
        </authorList>
    </citation>
    <scope>NUCLEOTIDE SEQUENCE [LARGE SCALE GENOMIC DNA]</scope>
    <source>
        <strain evidence="15">DSM 27064</strain>
    </source>
</reference>
<comment type="catalytic activity">
    <reaction evidence="12 13">
        <text>tRNA(Ala) + L-alanine + ATP = L-alanyl-tRNA(Ala) + AMP + diphosphate</text>
        <dbReference type="Rhea" id="RHEA:12540"/>
        <dbReference type="Rhea" id="RHEA-COMP:9657"/>
        <dbReference type="Rhea" id="RHEA-COMP:9923"/>
        <dbReference type="ChEBI" id="CHEBI:30616"/>
        <dbReference type="ChEBI" id="CHEBI:33019"/>
        <dbReference type="ChEBI" id="CHEBI:57972"/>
        <dbReference type="ChEBI" id="CHEBI:78442"/>
        <dbReference type="ChEBI" id="CHEBI:78497"/>
        <dbReference type="ChEBI" id="CHEBI:456215"/>
        <dbReference type="EC" id="6.1.1.7"/>
    </reaction>
</comment>
<evidence type="ECO:0000256" key="13">
    <source>
        <dbReference type="HAMAP-Rule" id="MF_00036"/>
    </source>
</evidence>
<comment type="cofactor">
    <cofactor evidence="13">
        <name>Zn(2+)</name>
        <dbReference type="ChEBI" id="CHEBI:29105"/>
    </cofactor>
    <text evidence="13">Binds 1 zinc ion per subunit.</text>
</comment>
<evidence type="ECO:0000259" key="14">
    <source>
        <dbReference type="PROSITE" id="PS50860"/>
    </source>
</evidence>
<dbReference type="HAMAP" id="MF_00036_B">
    <property type="entry name" value="Ala_tRNA_synth_B"/>
    <property type="match status" value="1"/>
</dbReference>
<feature type="binding site" evidence="13">
    <location>
        <position position="574"/>
    </location>
    <ligand>
        <name>Zn(2+)</name>
        <dbReference type="ChEBI" id="CHEBI:29105"/>
    </ligand>
</feature>
<dbReference type="SMART" id="SM00863">
    <property type="entry name" value="tRNA_SAD"/>
    <property type="match status" value="1"/>
</dbReference>
<evidence type="ECO:0000313" key="15">
    <source>
        <dbReference type="EMBL" id="MBB4071570.1"/>
    </source>
</evidence>
<dbReference type="CDD" id="cd00673">
    <property type="entry name" value="AlaRS_core"/>
    <property type="match status" value="1"/>
</dbReference>
<proteinExistence type="inferred from homology"/>
<dbReference type="RefSeq" id="WP_183304609.1">
    <property type="nucleotide sequence ID" value="NZ_JACIFD010000007.1"/>
</dbReference>
<dbReference type="Gene3D" id="3.30.930.10">
    <property type="entry name" value="Bira Bifunctional Protein, Domain 2"/>
    <property type="match status" value="1"/>
</dbReference>
<evidence type="ECO:0000256" key="2">
    <source>
        <dbReference type="ARBA" id="ARBA00022555"/>
    </source>
</evidence>
<dbReference type="FunFam" id="3.10.310.40:FF:000001">
    <property type="entry name" value="Alanine--tRNA ligase"/>
    <property type="match status" value="1"/>
</dbReference>
<keyword evidence="10 13" id="KW-0030">Aminoacyl-tRNA synthetase</keyword>
<dbReference type="GO" id="GO:0006419">
    <property type="term" value="P:alanyl-tRNA aminoacylation"/>
    <property type="evidence" value="ECO:0007669"/>
    <property type="project" value="UniProtKB-UniRule"/>
</dbReference>
<dbReference type="Gene3D" id="6.10.250.550">
    <property type="match status" value="1"/>
</dbReference>
<evidence type="ECO:0000256" key="8">
    <source>
        <dbReference type="ARBA" id="ARBA00022884"/>
    </source>
</evidence>
<dbReference type="PRINTS" id="PR00980">
    <property type="entry name" value="TRNASYNTHALA"/>
</dbReference>
<dbReference type="Gene3D" id="3.30.980.10">
    <property type="entry name" value="Threonyl-trna Synthetase, Chain A, domain 2"/>
    <property type="match status" value="1"/>
</dbReference>
<feature type="binding site" evidence="13">
    <location>
        <position position="673"/>
    </location>
    <ligand>
        <name>Zn(2+)</name>
        <dbReference type="ChEBI" id="CHEBI:29105"/>
    </ligand>
</feature>
<keyword evidence="6 13" id="KW-0862">Zinc</keyword>
<evidence type="ECO:0000313" key="16">
    <source>
        <dbReference type="Proteomes" id="UP000571183"/>
    </source>
</evidence>
<dbReference type="FunFam" id="3.30.980.10:FF:000004">
    <property type="entry name" value="Alanine--tRNA ligase, cytoplasmic"/>
    <property type="match status" value="1"/>
</dbReference>
<protein>
    <recommendedName>
        <fullName evidence="13">Alanine--tRNA ligase</fullName>
        <ecNumber evidence="13">6.1.1.7</ecNumber>
    </recommendedName>
    <alternativeName>
        <fullName evidence="13">Alanyl-tRNA synthetase</fullName>
        <shortName evidence="13">AlaRS</shortName>
    </alternativeName>
</protein>
<keyword evidence="16" id="KW-1185">Reference proteome</keyword>
<dbReference type="InterPro" id="IPR003156">
    <property type="entry name" value="DHHA1_dom"/>
</dbReference>
<keyword evidence="8 13" id="KW-0694">RNA-binding</keyword>
<evidence type="ECO:0000256" key="6">
    <source>
        <dbReference type="ARBA" id="ARBA00022833"/>
    </source>
</evidence>
<dbReference type="InterPro" id="IPR018164">
    <property type="entry name" value="Ala-tRNA-synth_IIc_N"/>
</dbReference>
<evidence type="ECO:0000256" key="10">
    <source>
        <dbReference type="ARBA" id="ARBA00023146"/>
    </source>
</evidence>
<keyword evidence="3 13" id="KW-0436">Ligase</keyword>
<comment type="subcellular location">
    <subcellularLocation>
        <location evidence="13">Cytoplasm</location>
    </subcellularLocation>
</comment>
<dbReference type="InterPro" id="IPR018165">
    <property type="entry name" value="Ala-tRNA-synth_IIc_core"/>
</dbReference>
<dbReference type="NCBIfam" id="TIGR00344">
    <property type="entry name" value="alaS"/>
    <property type="match status" value="1"/>
</dbReference>
<dbReference type="AlphaFoldDB" id="A0A840DFT5"/>
<dbReference type="EMBL" id="JACIFD010000007">
    <property type="protein sequence ID" value="MBB4071570.1"/>
    <property type="molecule type" value="Genomic_DNA"/>
</dbReference>
<evidence type="ECO:0000256" key="12">
    <source>
        <dbReference type="ARBA" id="ARBA00048300"/>
    </source>
</evidence>
<organism evidence="15 16">
    <name type="scientific">Canibacter oris</name>
    <dbReference type="NCBI Taxonomy" id="1365628"/>
    <lineage>
        <taxon>Bacteria</taxon>
        <taxon>Bacillati</taxon>
        <taxon>Actinomycetota</taxon>
        <taxon>Actinomycetes</taxon>
        <taxon>Micrococcales</taxon>
        <taxon>Microbacteriaceae</taxon>
        <taxon>Canibacter</taxon>
    </lineage>
</organism>
<feature type="domain" description="Alanyl-transfer RNA synthetases family profile" evidence="14">
    <location>
        <begin position="1"/>
        <end position="716"/>
    </location>
</feature>
<dbReference type="EC" id="6.1.1.7" evidence="13"/>
<dbReference type="PANTHER" id="PTHR11777:SF9">
    <property type="entry name" value="ALANINE--TRNA LIGASE, CYTOPLASMIC"/>
    <property type="match status" value="1"/>
</dbReference>
<dbReference type="Gene3D" id="3.30.54.20">
    <property type="match status" value="1"/>
</dbReference>
<dbReference type="GO" id="GO:0005524">
    <property type="term" value="F:ATP binding"/>
    <property type="evidence" value="ECO:0007669"/>
    <property type="project" value="UniProtKB-UniRule"/>
</dbReference>
<comment type="caution">
    <text evidence="15">The sequence shown here is derived from an EMBL/GenBank/DDBJ whole genome shotgun (WGS) entry which is preliminary data.</text>
</comment>
<keyword evidence="2 13" id="KW-0820">tRNA-binding</keyword>
<dbReference type="Gene3D" id="3.10.310.40">
    <property type="match status" value="1"/>
</dbReference>